<sequence>MNEQRTEVNQKTFLGQPWGLKNLFQTEMWERFSYYGMRAILLFYLWHLMDTGQLAIDKPTAASIMAIYASLVYLSSVAGGFIADRFLGEYRTVLIGGVAIMVGHICLSLPAGALGLFGSMIFIIAGTGLLKPNVSSMVGSLYAKDDSRRDAGFSIFVFGINLGAFIAPILVGWTQNQYGFHLAFSLAAIGMFVGLVQLVLGHKNLAQISDIAPDPVKPEEVKPLALKISAGVAVTIMVVVLMIVNKMDSITDFINLLTLVSVLLPISYFVWMITSAKVSKIERSRVIAYIPLFIAATLFWAIEEQGSIILATFAADRIDYSHTFSLVTPAMFQSLNPLFIMLYSAPFAILWQRWGKKQPSTPTKFSVGLVFAGLSFLLMALPGTLYGTAVKVSPLWLIGSWALVIIGEMLISPVGLSVTTKLAPKAFMAQMMAMWFLSSTAGSALNAQFVKLYSPQHEVAYFSSFGGLCVLLAVILALFIPKIKQLMLDVN</sequence>
<feature type="transmembrane region" description="Helical" evidence="11">
    <location>
        <begin position="224"/>
        <end position="244"/>
    </location>
</feature>
<evidence type="ECO:0000256" key="8">
    <source>
        <dbReference type="ARBA" id="ARBA00059575"/>
    </source>
</evidence>
<evidence type="ECO:0000256" key="10">
    <source>
        <dbReference type="RuleBase" id="RU003755"/>
    </source>
</evidence>
<dbReference type="AlphaFoldDB" id="A0A2U1DF96"/>
<feature type="transmembrane region" description="Helical" evidence="11">
    <location>
        <begin position="395"/>
        <end position="416"/>
    </location>
</feature>
<dbReference type="PROSITE" id="PS01023">
    <property type="entry name" value="PTR2_2"/>
    <property type="match status" value="1"/>
</dbReference>
<dbReference type="RefSeq" id="WP_089937667.1">
    <property type="nucleotide sequence ID" value="NZ_CAKOEX010000001.1"/>
</dbReference>
<feature type="transmembrane region" description="Helical" evidence="11">
    <location>
        <begin position="90"/>
        <end position="107"/>
    </location>
</feature>
<dbReference type="GO" id="GO:0071916">
    <property type="term" value="F:dipeptide transmembrane transporter activity"/>
    <property type="evidence" value="ECO:0007669"/>
    <property type="project" value="UniProtKB-ARBA"/>
</dbReference>
<dbReference type="InterPro" id="IPR018456">
    <property type="entry name" value="PTR2_symporter_CS"/>
</dbReference>
<evidence type="ECO:0000256" key="11">
    <source>
        <dbReference type="SAM" id="Phobius"/>
    </source>
</evidence>
<feature type="transmembrane region" description="Helical" evidence="11">
    <location>
        <begin position="330"/>
        <end position="351"/>
    </location>
</feature>
<keyword evidence="6 11" id="KW-1133">Transmembrane helix</keyword>
<dbReference type="Pfam" id="PF00854">
    <property type="entry name" value="PTR2"/>
    <property type="match status" value="1"/>
</dbReference>
<dbReference type="Gene3D" id="1.20.1250.20">
    <property type="entry name" value="MFS general substrate transporter like domains"/>
    <property type="match status" value="1"/>
</dbReference>
<dbReference type="SUPFAM" id="SSF103473">
    <property type="entry name" value="MFS general substrate transporter"/>
    <property type="match status" value="1"/>
</dbReference>
<feature type="transmembrane region" description="Helical" evidence="11">
    <location>
        <begin position="151"/>
        <end position="173"/>
    </location>
</feature>
<feature type="transmembrane region" description="Helical" evidence="11">
    <location>
        <begin position="363"/>
        <end position="383"/>
    </location>
</feature>
<feature type="transmembrane region" description="Helical" evidence="11">
    <location>
        <begin position="459"/>
        <end position="480"/>
    </location>
</feature>
<dbReference type="InterPro" id="IPR050171">
    <property type="entry name" value="MFS_Transporters"/>
</dbReference>
<evidence type="ECO:0000256" key="6">
    <source>
        <dbReference type="ARBA" id="ARBA00022989"/>
    </source>
</evidence>
<comment type="subcellular location">
    <subcellularLocation>
        <location evidence="1">Cell membrane</location>
        <topology evidence="1">Multi-pass membrane protein</topology>
    </subcellularLocation>
    <subcellularLocation>
        <location evidence="10">Membrane</location>
        <topology evidence="10">Multi-pass membrane protein</topology>
    </subcellularLocation>
</comment>
<keyword evidence="5 10" id="KW-0812">Transmembrane</keyword>
<evidence type="ECO:0000256" key="7">
    <source>
        <dbReference type="ARBA" id="ARBA00023136"/>
    </source>
</evidence>
<feature type="transmembrane region" description="Helical" evidence="11">
    <location>
        <begin position="113"/>
        <end position="130"/>
    </location>
</feature>
<accession>A0A2U1DF96</accession>
<dbReference type="GO" id="GO:0035443">
    <property type="term" value="P:tripeptide transmembrane transport"/>
    <property type="evidence" value="ECO:0007669"/>
    <property type="project" value="UniProtKB-ARBA"/>
</dbReference>
<dbReference type="InterPro" id="IPR000109">
    <property type="entry name" value="POT_fam"/>
</dbReference>
<evidence type="ECO:0000256" key="1">
    <source>
        <dbReference type="ARBA" id="ARBA00004651"/>
    </source>
</evidence>
<comment type="caution">
    <text evidence="12">The sequence shown here is derived from an EMBL/GenBank/DDBJ whole genome shotgun (WGS) entry which is preliminary data.</text>
</comment>
<keyword evidence="7 11" id="KW-0472">Membrane</keyword>
<keyword evidence="3 10" id="KW-0813">Transport</keyword>
<dbReference type="CDD" id="cd17346">
    <property type="entry name" value="MFS_DtpA_like"/>
    <property type="match status" value="1"/>
</dbReference>
<dbReference type="PANTHER" id="PTHR23517">
    <property type="entry name" value="RESISTANCE PROTEIN MDTM, PUTATIVE-RELATED-RELATED"/>
    <property type="match status" value="1"/>
</dbReference>
<comment type="function">
    <text evidence="8">Proton-dependent uptake of di- or tri-peptides.</text>
</comment>
<dbReference type="NCBIfam" id="TIGR00924">
    <property type="entry name" value="yjdL_sub1_fam"/>
    <property type="match status" value="1"/>
</dbReference>
<dbReference type="FunFam" id="1.20.1250.20:FF:000017">
    <property type="entry name" value="Dipeptide and tripeptide permease A"/>
    <property type="match status" value="1"/>
</dbReference>
<feature type="transmembrane region" description="Helical" evidence="11">
    <location>
        <begin position="256"/>
        <end position="274"/>
    </location>
</feature>
<protein>
    <recommendedName>
        <fullName evidence="9">Di-/tripeptide transporter</fullName>
    </recommendedName>
</protein>
<dbReference type="GO" id="GO:0015333">
    <property type="term" value="F:peptide:proton symporter activity"/>
    <property type="evidence" value="ECO:0007669"/>
    <property type="project" value="UniProtKB-ARBA"/>
</dbReference>
<evidence type="ECO:0000256" key="4">
    <source>
        <dbReference type="ARBA" id="ARBA00022475"/>
    </source>
</evidence>
<comment type="similarity">
    <text evidence="2 10">Belongs to the major facilitator superfamily. Proton-dependent oligopeptide transporter (POT/PTR) (TC 2.A.17) family.</text>
</comment>
<evidence type="ECO:0000313" key="12">
    <source>
        <dbReference type="EMBL" id="PVY86353.1"/>
    </source>
</evidence>
<evidence type="ECO:0000256" key="2">
    <source>
        <dbReference type="ARBA" id="ARBA00005982"/>
    </source>
</evidence>
<evidence type="ECO:0000313" key="13">
    <source>
        <dbReference type="Proteomes" id="UP000245433"/>
    </source>
</evidence>
<keyword evidence="4" id="KW-1003">Cell membrane</keyword>
<evidence type="ECO:0000256" key="3">
    <source>
        <dbReference type="ARBA" id="ARBA00022448"/>
    </source>
</evidence>
<feature type="transmembrane region" description="Helical" evidence="11">
    <location>
        <begin position="61"/>
        <end position="83"/>
    </location>
</feature>
<dbReference type="InterPro" id="IPR005279">
    <property type="entry name" value="Dipep/tripep_permease"/>
</dbReference>
<name>A0A2U1DF96_9LACO</name>
<dbReference type="GO" id="GO:0042937">
    <property type="term" value="F:tripeptide transmembrane transporter activity"/>
    <property type="evidence" value="ECO:0007669"/>
    <property type="project" value="UniProtKB-ARBA"/>
</dbReference>
<reference evidence="12 13" key="1">
    <citation type="submission" date="2018-04" db="EMBL/GenBank/DDBJ databases">
        <title>Genomic Encyclopedia of Type Strains, Phase IV (KMG-IV): sequencing the most valuable type-strain genomes for metagenomic binning, comparative biology and taxonomic classification.</title>
        <authorList>
            <person name="Goeker M."/>
        </authorList>
    </citation>
    <scope>NUCLEOTIDE SEQUENCE [LARGE SCALE GENOMIC DNA]</scope>
    <source>
        <strain evidence="12 13">DSM 28795</strain>
    </source>
</reference>
<feature type="transmembrane region" description="Helical" evidence="11">
    <location>
        <begin position="32"/>
        <end position="49"/>
    </location>
</feature>
<organism evidence="12 13">
    <name type="scientific">Convivina intestini</name>
    <dbReference type="NCBI Taxonomy" id="1505726"/>
    <lineage>
        <taxon>Bacteria</taxon>
        <taxon>Bacillati</taxon>
        <taxon>Bacillota</taxon>
        <taxon>Bacilli</taxon>
        <taxon>Lactobacillales</taxon>
        <taxon>Lactobacillaceae</taxon>
        <taxon>Convivina</taxon>
    </lineage>
</organism>
<dbReference type="PANTHER" id="PTHR23517:SF15">
    <property type="entry name" value="PROTON-DEPENDENT OLIGOPEPTIDE FAMILY TRANSPORT PROTEIN"/>
    <property type="match status" value="1"/>
</dbReference>
<dbReference type="EMBL" id="QEKT01000001">
    <property type="protein sequence ID" value="PVY86353.1"/>
    <property type="molecule type" value="Genomic_DNA"/>
</dbReference>
<evidence type="ECO:0000256" key="9">
    <source>
        <dbReference type="ARBA" id="ARBA00069644"/>
    </source>
</evidence>
<feature type="transmembrane region" description="Helical" evidence="11">
    <location>
        <begin position="286"/>
        <end position="302"/>
    </location>
</feature>
<gene>
    <name evidence="12" type="ORF">C7384_101269</name>
</gene>
<proteinExistence type="inferred from homology"/>
<dbReference type="Proteomes" id="UP000245433">
    <property type="component" value="Unassembled WGS sequence"/>
</dbReference>
<keyword evidence="13" id="KW-1185">Reference proteome</keyword>
<feature type="transmembrane region" description="Helical" evidence="11">
    <location>
        <begin position="428"/>
        <end position="447"/>
    </location>
</feature>
<dbReference type="GO" id="GO:0005886">
    <property type="term" value="C:plasma membrane"/>
    <property type="evidence" value="ECO:0007669"/>
    <property type="project" value="UniProtKB-SubCell"/>
</dbReference>
<evidence type="ECO:0000256" key="5">
    <source>
        <dbReference type="ARBA" id="ARBA00022692"/>
    </source>
</evidence>
<dbReference type="InterPro" id="IPR036259">
    <property type="entry name" value="MFS_trans_sf"/>
</dbReference>
<feature type="transmembrane region" description="Helical" evidence="11">
    <location>
        <begin position="179"/>
        <end position="200"/>
    </location>
</feature>
<dbReference type="OrthoDB" id="9772725at2"/>